<dbReference type="GO" id="GO:0022412">
    <property type="term" value="P:cellular process involved in reproduction in multicellular organism"/>
    <property type="evidence" value="ECO:0007669"/>
    <property type="project" value="UniProtKB-ARBA"/>
</dbReference>
<dbReference type="GO" id="GO:0060429">
    <property type="term" value="P:epithelium development"/>
    <property type="evidence" value="ECO:0007669"/>
    <property type="project" value="UniProtKB-ARBA"/>
</dbReference>
<evidence type="ECO:0000256" key="3">
    <source>
        <dbReference type="ARBA" id="ARBA00023134"/>
    </source>
</evidence>
<keyword evidence="5" id="KW-1185">Reference proteome</keyword>
<evidence type="ECO:0000256" key="2">
    <source>
        <dbReference type="ARBA" id="ARBA00022741"/>
    </source>
</evidence>
<dbReference type="Pfam" id="PF00071">
    <property type="entry name" value="Ras"/>
    <property type="match status" value="1"/>
</dbReference>
<dbReference type="PROSITE" id="PS51420">
    <property type="entry name" value="RHO"/>
    <property type="match status" value="1"/>
</dbReference>
<dbReference type="SUPFAM" id="SSF52540">
    <property type="entry name" value="P-loop containing nucleoside triphosphate hydrolases"/>
    <property type="match status" value="1"/>
</dbReference>
<dbReference type="GO" id="GO:0007264">
    <property type="term" value="P:small GTPase-mediated signal transduction"/>
    <property type="evidence" value="ECO:0007669"/>
    <property type="project" value="InterPro"/>
</dbReference>
<dbReference type="AlphaFoldDB" id="A0A1A9UT66"/>
<reference evidence="4" key="1">
    <citation type="submission" date="2020-05" db="UniProtKB">
        <authorList>
            <consortium name="EnsemblMetazoa"/>
        </authorList>
    </citation>
    <scope>IDENTIFICATION</scope>
    <source>
        <strain evidence="4">TTRI</strain>
    </source>
</reference>
<name>A0A1A9UT66_GLOAU</name>
<dbReference type="PROSITE" id="PS51421">
    <property type="entry name" value="RAS"/>
    <property type="match status" value="1"/>
</dbReference>
<protein>
    <submittedName>
        <fullName evidence="4">Uncharacterized protein</fullName>
    </submittedName>
</protein>
<dbReference type="PANTHER" id="PTHR24072">
    <property type="entry name" value="RHO FAMILY GTPASE"/>
    <property type="match status" value="1"/>
</dbReference>
<dbReference type="VEuPathDB" id="VectorBase:GAUT014536"/>
<dbReference type="STRING" id="7395.A0A1A9UT66"/>
<dbReference type="FunFam" id="3.40.50.300:FF:001179">
    <property type="entry name" value="Rho family GTPase"/>
    <property type="match status" value="1"/>
</dbReference>
<dbReference type="PROSITE" id="PS51419">
    <property type="entry name" value="RAB"/>
    <property type="match status" value="1"/>
</dbReference>
<dbReference type="NCBIfam" id="TIGR00231">
    <property type="entry name" value="small_GTP"/>
    <property type="match status" value="1"/>
</dbReference>
<sequence>MQDVKCVVVGDDGVGKTSLLHSYMENALPGEYLCKICYNFAADVILDGERVALNLWDTRGQEKYESIRELSYQNTNVFLMCFSLIDPISFANIQDKWLPEVRRYCPMTPILLVGTKLDLRSDRKTKKELCAKKLVPITHCEGSLKAKEIFALKYLECSALTLSGVDAVFVEAVRTALHRTSLYKKKGICVVL</sequence>
<dbReference type="Gene3D" id="3.40.50.300">
    <property type="entry name" value="P-loop containing nucleotide triphosphate hydrolases"/>
    <property type="match status" value="1"/>
</dbReference>
<dbReference type="Proteomes" id="UP000078200">
    <property type="component" value="Unassembled WGS sequence"/>
</dbReference>
<evidence type="ECO:0000313" key="4">
    <source>
        <dbReference type="EnsemblMetazoa" id="GAUT014536-PA"/>
    </source>
</evidence>
<dbReference type="GO" id="GO:0035099">
    <property type="term" value="P:hemocyte migration"/>
    <property type="evidence" value="ECO:0007669"/>
    <property type="project" value="UniProtKB-ARBA"/>
</dbReference>
<keyword evidence="2" id="KW-0547">Nucleotide-binding</keyword>
<dbReference type="InterPro" id="IPR005225">
    <property type="entry name" value="Small_GTP-bd"/>
</dbReference>
<dbReference type="PRINTS" id="PR00449">
    <property type="entry name" value="RASTRNSFRMNG"/>
</dbReference>
<dbReference type="GO" id="GO:0003924">
    <property type="term" value="F:GTPase activity"/>
    <property type="evidence" value="ECO:0007669"/>
    <property type="project" value="InterPro"/>
</dbReference>
<organism evidence="4 5">
    <name type="scientific">Glossina austeni</name>
    <name type="common">Savannah tsetse fly</name>
    <dbReference type="NCBI Taxonomy" id="7395"/>
    <lineage>
        <taxon>Eukaryota</taxon>
        <taxon>Metazoa</taxon>
        <taxon>Ecdysozoa</taxon>
        <taxon>Arthropoda</taxon>
        <taxon>Hexapoda</taxon>
        <taxon>Insecta</taxon>
        <taxon>Pterygota</taxon>
        <taxon>Neoptera</taxon>
        <taxon>Endopterygota</taxon>
        <taxon>Diptera</taxon>
        <taxon>Brachycera</taxon>
        <taxon>Muscomorpha</taxon>
        <taxon>Hippoboscoidea</taxon>
        <taxon>Glossinidae</taxon>
        <taxon>Glossina</taxon>
    </lineage>
</organism>
<dbReference type="InterPro" id="IPR001806">
    <property type="entry name" value="Small_GTPase"/>
</dbReference>
<proteinExistence type="inferred from homology"/>
<dbReference type="SMART" id="SM00175">
    <property type="entry name" value="RAB"/>
    <property type="match status" value="1"/>
</dbReference>
<dbReference type="EnsemblMetazoa" id="GAUT014536-RA">
    <property type="protein sequence ID" value="GAUT014536-PA"/>
    <property type="gene ID" value="GAUT014536"/>
</dbReference>
<keyword evidence="3" id="KW-0342">GTP-binding</keyword>
<accession>A0A1A9UT66</accession>
<evidence type="ECO:0000256" key="1">
    <source>
        <dbReference type="ARBA" id="ARBA00010142"/>
    </source>
</evidence>
<dbReference type="SMART" id="SM00173">
    <property type="entry name" value="RAS"/>
    <property type="match status" value="1"/>
</dbReference>
<dbReference type="InterPro" id="IPR027417">
    <property type="entry name" value="P-loop_NTPase"/>
</dbReference>
<dbReference type="CDD" id="cd00157">
    <property type="entry name" value="Rho"/>
    <property type="match status" value="1"/>
</dbReference>
<evidence type="ECO:0000313" key="5">
    <source>
        <dbReference type="Proteomes" id="UP000078200"/>
    </source>
</evidence>
<comment type="similarity">
    <text evidence="1">Belongs to the small GTPase superfamily. Rho family.</text>
</comment>
<dbReference type="SMART" id="SM00174">
    <property type="entry name" value="RHO"/>
    <property type="match status" value="1"/>
</dbReference>
<dbReference type="GO" id="GO:0001667">
    <property type="term" value="P:ameboidal-type cell migration"/>
    <property type="evidence" value="ECO:0007669"/>
    <property type="project" value="UniProtKB-ARBA"/>
</dbReference>
<dbReference type="GO" id="GO:0005525">
    <property type="term" value="F:GTP binding"/>
    <property type="evidence" value="ECO:0007669"/>
    <property type="project" value="UniProtKB-KW"/>
</dbReference>
<dbReference type="GO" id="GO:0035006">
    <property type="term" value="P:melanization defense response"/>
    <property type="evidence" value="ECO:0007669"/>
    <property type="project" value="UniProtKB-ARBA"/>
</dbReference>
<dbReference type="GO" id="GO:0003006">
    <property type="term" value="P:developmental process involved in reproduction"/>
    <property type="evidence" value="ECO:0007669"/>
    <property type="project" value="UniProtKB-ARBA"/>
</dbReference>
<dbReference type="InterPro" id="IPR003578">
    <property type="entry name" value="Small_GTPase_Rho"/>
</dbReference>